<protein>
    <recommendedName>
        <fullName evidence="1">Mutator-like transposase domain-containing protein</fullName>
    </recommendedName>
</protein>
<keyword evidence="3" id="KW-1185">Reference proteome</keyword>
<sequence>MADYRKVVKEFNCMIGNKTNIIDIQCDSSYNNAINSGVGKTPFQPATQRTHILVDDTTPEKVINITKKNKVCMLGKMHASDDEAKLCQCTANISLQTNIGDEYTFCKEGLLHLKKTDNLEVRNITDPDTASYRASLDLRREGITETVPVNHIDTRHLAQNHRKFIKGQSKLLDLMPGRTKKLREKMQNNFALDLTNISLQTNIGDEYTFCKEGLLHLKKTDNLEVRNITDPDTASYRASLDLKREGITETVPVNH</sequence>
<dbReference type="Proteomes" id="UP001195483">
    <property type="component" value="Unassembled WGS sequence"/>
</dbReference>
<dbReference type="InterPro" id="IPR049012">
    <property type="entry name" value="Mutator_transp_dom"/>
</dbReference>
<evidence type="ECO:0000259" key="1">
    <source>
        <dbReference type="Pfam" id="PF20700"/>
    </source>
</evidence>
<evidence type="ECO:0000313" key="3">
    <source>
        <dbReference type="Proteomes" id="UP001195483"/>
    </source>
</evidence>
<comment type="caution">
    <text evidence="2">The sequence shown here is derived from an EMBL/GenBank/DDBJ whole genome shotgun (WGS) entry which is preliminary data.</text>
</comment>
<reference evidence="2" key="3">
    <citation type="submission" date="2023-05" db="EMBL/GenBank/DDBJ databases">
        <authorList>
            <person name="Smith C.H."/>
        </authorList>
    </citation>
    <scope>NUCLEOTIDE SEQUENCE</scope>
    <source>
        <strain evidence="2">CHS0354</strain>
        <tissue evidence="2">Mantle</tissue>
    </source>
</reference>
<name>A0AAE0VYI0_9BIVA</name>
<evidence type="ECO:0000313" key="2">
    <source>
        <dbReference type="EMBL" id="KAK3595363.1"/>
    </source>
</evidence>
<feature type="domain" description="Mutator-like transposase" evidence="1">
    <location>
        <begin position="8"/>
        <end position="168"/>
    </location>
</feature>
<reference evidence="2" key="1">
    <citation type="journal article" date="2021" name="Genome Biol. Evol.">
        <title>A High-Quality Reference Genome for a Parasitic Bivalve with Doubly Uniparental Inheritance (Bivalvia: Unionida).</title>
        <authorList>
            <person name="Smith C.H."/>
        </authorList>
    </citation>
    <scope>NUCLEOTIDE SEQUENCE</scope>
    <source>
        <strain evidence="2">CHS0354</strain>
    </source>
</reference>
<proteinExistence type="predicted"/>
<dbReference type="AlphaFoldDB" id="A0AAE0VYI0"/>
<dbReference type="EMBL" id="JAEAOA010000576">
    <property type="protein sequence ID" value="KAK3595363.1"/>
    <property type="molecule type" value="Genomic_DNA"/>
</dbReference>
<reference evidence="2" key="2">
    <citation type="journal article" date="2021" name="Genome Biol. Evol.">
        <title>Developing a high-quality reference genome for a parasitic bivalve with doubly uniparental inheritance (Bivalvia: Unionida).</title>
        <authorList>
            <person name="Smith C.H."/>
        </authorList>
    </citation>
    <scope>NUCLEOTIDE SEQUENCE</scope>
    <source>
        <strain evidence="2">CHS0354</strain>
        <tissue evidence="2">Mantle</tissue>
    </source>
</reference>
<accession>A0AAE0VYI0</accession>
<dbReference type="Pfam" id="PF20700">
    <property type="entry name" value="Mutator"/>
    <property type="match status" value="1"/>
</dbReference>
<organism evidence="2 3">
    <name type="scientific">Potamilus streckersoni</name>
    <dbReference type="NCBI Taxonomy" id="2493646"/>
    <lineage>
        <taxon>Eukaryota</taxon>
        <taxon>Metazoa</taxon>
        <taxon>Spiralia</taxon>
        <taxon>Lophotrochozoa</taxon>
        <taxon>Mollusca</taxon>
        <taxon>Bivalvia</taxon>
        <taxon>Autobranchia</taxon>
        <taxon>Heteroconchia</taxon>
        <taxon>Palaeoheterodonta</taxon>
        <taxon>Unionida</taxon>
        <taxon>Unionoidea</taxon>
        <taxon>Unionidae</taxon>
        <taxon>Ambleminae</taxon>
        <taxon>Lampsilini</taxon>
        <taxon>Potamilus</taxon>
    </lineage>
</organism>
<gene>
    <name evidence="2" type="ORF">CHS0354_008786</name>
</gene>